<dbReference type="AlphaFoldDB" id="A0A0A9CMP1"/>
<feature type="region of interest" description="Disordered" evidence="1">
    <location>
        <begin position="1"/>
        <end position="61"/>
    </location>
</feature>
<reference evidence="2" key="2">
    <citation type="journal article" date="2015" name="Data Brief">
        <title>Shoot transcriptome of the giant reed, Arundo donax.</title>
        <authorList>
            <person name="Barrero R.A."/>
            <person name="Guerrero F.D."/>
            <person name="Moolhuijzen P."/>
            <person name="Goolsby J.A."/>
            <person name="Tidwell J."/>
            <person name="Bellgard S.E."/>
            <person name="Bellgard M.I."/>
        </authorList>
    </citation>
    <scope>NUCLEOTIDE SEQUENCE</scope>
    <source>
        <tissue evidence="2">Shoot tissue taken approximately 20 cm above the soil surface</tissue>
    </source>
</reference>
<reference evidence="2" key="1">
    <citation type="submission" date="2014-09" db="EMBL/GenBank/DDBJ databases">
        <authorList>
            <person name="Magalhaes I.L.F."/>
            <person name="Oliveira U."/>
            <person name="Santos F.R."/>
            <person name="Vidigal T.H.D.A."/>
            <person name="Brescovit A.D."/>
            <person name="Santos A.J."/>
        </authorList>
    </citation>
    <scope>NUCLEOTIDE SEQUENCE</scope>
    <source>
        <tissue evidence="2">Shoot tissue taken approximately 20 cm above the soil surface</tissue>
    </source>
</reference>
<dbReference type="EMBL" id="GBRH01223280">
    <property type="protein sequence ID" value="JAD74615.1"/>
    <property type="molecule type" value="Transcribed_RNA"/>
</dbReference>
<feature type="compositionally biased region" description="Acidic residues" evidence="1">
    <location>
        <begin position="9"/>
        <end position="20"/>
    </location>
</feature>
<protein>
    <submittedName>
        <fullName evidence="2">Uncharacterized protein</fullName>
    </submittedName>
</protein>
<sequence>MELRRREEAEAEEGEEEEEEERRTGCTRSCGTSAPGRWSRCRVSGTRSTTSRRATSNRWRH</sequence>
<name>A0A0A9CMP1_ARUDO</name>
<evidence type="ECO:0000256" key="1">
    <source>
        <dbReference type="SAM" id="MobiDB-lite"/>
    </source>
</evidence>
<evidence type="ECO:0000313" key="2">
    <source>
        <dbReference type="EMBL" id="JAD74615.1"/>
    </source>
</evidence>
<organism evidence="2">
    <name type="scientific">Arundo donax</name>
    <name type="common">Giant reed</name>
    <name type="synonym">Donax arundinaceus</name>
    <dbReference type="NCBI Taxonomy" id="35708"/>
    <lineage>
        <taxon>Eukaryota</taxon>
        <taxon>Viridiplantae</taxon>
        <taxon>Streptophyta</taxon>
        <taxon>Embryophyta</taxon>
        <taxon>Tracheophyta</taxon>
        <taxon>Spermatophyta</taxon>
        <taxon>Magnoliopsida</taxon>
        <taxon>Liliopsida</taxon>
        <taxon>Poales</taxon>
        <taxon>Poaceae</taxon>
        <taxon>PACMAD clade</taxon>
        <taxon>Arundinoideae</taxon>
        <taxon>Arundineae</taxon>
        <taxon>Arundo</taxon>
    </lineage>
</organism>
<accession>A0A0A9CMP1</accession>
<proteinExistence type="predicted"/>
<feature type="compositionally biased region" description="Low complexity" evidence="1">
    <location>
        <begin position="41"/>
        <end position="61"/>
    </location>
</feature>